<gene>
    <name evidence="1" type="ORF">RG47T_1906</name>
</gene>
<protein>
    <submittedName>
        <fullName evidence="1">Uncharacterized protein</fullName>
    </submittedName>
</protein>
<sequence>MKNINFNEIKDAYQLVEGAKIKGKNYEEIFELGAYDANKRGYTLYPFEDGVRFEDFCVIVSERELKSNYVIEGVNVNIPLVEQQSARLSA</sequence>
<dbReference type="EMBL" id="MPPL01000001">
    <property type="protein sequence ID" value="OKS86450.1"/>
    <property type="molecule type" value="Genomic_DNA"/>
</dbReference>
<evidence type="ECO:0000313" key="1">
    <source>
        <dbReference type="EMBL" id="OKS86450.1"/>
    </source>
</evidence>
<comment type="caution">
    <text evidence="1">The sequence shown here is derived from an EMBL/GenBank/DDBJ whole genome shotgun (WGS) entry which is preliminary data.</text>
</comment>
<dbReference type="RefSeq" id="WP_074489140.1">
    <property type="nucleotide sequence ID" value="NZ_FPAM01000004.1"/>
</dbReference>
<dbReference type="OrthoDB" id="798907at2"/>
<reference evidence="1 2" key="1">
    <citation type="submission" date="2016-11" db="EMBL/GenBank/DDBJ databases">
        <title>Whole Genome Sequencing of Mucilaginibacter polytrichastri RG4-7(T) isolated from the moss sample.</title>
        <authorList>
            <person name="Li Y."/>
        </authorList>
    </citation>
    <scope>NUCLEOTIDE SEQUENCE [LARGE SCALE GENOMIC DNA]</scope>
    <source>
        <strain evidence="1 2">RG4-7</strain>
    </source>
</reference>
<proteinExistence type="predicted"/>
<accession>A0A1Q5ZXG8</accession>
<organism evidence="1 2">
    <name type="scientific">Mucilaginibacter polytrichastri</name>
    <dbReference type="NCBI Taxonomy" id="1302689"/>
    <lineage>
        <taxon>Bacteria</taxon>
        <taxon>Pseudomonadati</taxon>
        <taxon>Bacteroidota</taxon>
        <taxon>Sphingobacteriia</taxon>
        <taxon>Sphingobacteriales</taxon>
        <taxon>Sphingobacteriaceae</taxon>
        <taxon>Mucilaginibacter</taxon>
    </lineage>
</organism>
<dbReference type="Proteomes" id="UP000186720">
    <property type="component" value="Unassembled WGS sequence"/>
</dbReference>
<keyword evidence="2" id="KW-1185">Reference proteome</keyword>
<evidence type="ECO:0000313" key="2">
    <source>
        <dbReference type="Proteomes" id="UP000186720"/>
    </source>
</evidence>
<dbReference type="AlphaFoldDB" id="A0A1Q5ZXG8"/>
<name>A0A1Q5ZXG8_9SPHI</name>
<dbReference type="STRING" id="1302689.RG47T_1906"/>